<proteinExistence type="predicted"/>
<sequence>MKFTSESPPIAAARTIQCKGQRVQVHPYINLVPACEIYDLYVVYRSNPSLLMVFKIEYPKLSNEGLDVNISIKWPADDNLQLPISNFAAGFCVPSTCLFFRDFHFARQALFRIANTQNLKVLALEQYGKKCSEPDDIKKGFTPCVFMLRRFGLDTQAFHSLTLLPTSLALANIENYGLSHDLLKRIKGKSLIGGDNCIRVHLTACISSNIWLYINMNASENMKNILALGARMATLSGIFVIDYGVEPNKDSTFEICTTTQSRKRGSVWFKRVVPEKTRLAQQVPKPARNWNRDDIGLPTHLTNMKITSHSCEDLGHWDGLISVFLIPNPPPPNSDIRFQGDFKWLQCIINQHSSL</sequence>
<gene>
    <name evidence="1" type="ORF">BDR25DRAFT_355451</name>
</gene>
<accession>A0ACB6QVM7</accession>
<protein>
    <submittedName>
        <fullName evidence="1">Uncharacterized protein</fullName>
    </submittedName>
</protein>
<name>A0ACB6QVM7_9PLEO</name>
<organism evidence="1 2">
    <name type="scientific">Lindgomyces ingoldianus</name>
    <dbReference type="NCBI Taxonomy" id="673940"/>
    <lineage>
        <taxon>Eukaryota</taxon>
        <taxon>Fungi</taxon>
        <taxon>Dikarya</taxon>
        <taxon>Ascomycota</taxon>
        <taxon>Pezizomycotina</taxon>
        <taxon>Dothideomycetes</taxon>
        <taxon>Pleosporomycetidae</taxon>
        <taxon>Pleosporales</taxon>
        <taxon>Lindgomycetaceae</taxon>
        <taxon>Lindgomyces</taxon>
    </lineage>
</organism>
<dbReference type="Proteomes" id="UP000799755">
    <property type="component" value="Unassembled WGS sequence"/>
</dbReference>
<reference evidence="1" key="1">
    <citation type="journal article" date="2020" name="Stud. Mycol.">
        <title>101 Dothideomycetes genomes: a test case for predicting lifestyles and emergence of pathogens.</title>
        <authorList>
            <person name="Haridas S."/>
            <person name="Albert R."/>
            <person name="Binder M."/>
            <person name="Bloem J."/>
            <person name="Labutti K."/>
            <person name="Salamov A."/>
            <person name="Andreopoulos B."/>
            <person name="Baker S."/>
            <person name="Barry K."/>
            <person name="Bills G."/>
            <person name="Bluhm B."/>
            <person name="Cannon C."/>
            <person name="Castanera R."/>
            <person name="Culley D."/>
            <person name="Daum C."/>
            <person name="Ezra D."/>
            <person name="Gonzalez J."/>
            <person name="Henrissat B."/>
            <person name="Kuo A."/>
            <person name="Liang C."/>
            <person name="Lipzen A."/>
            <person name="Lutzoni F."/>
            <person name="Magnuson J."/>
            <person name="Mondo S."/>
            <person name="Nolan M."/>
            <person name="Ohm R."/>
            <person name="Pangilinan J."/>
            <person name="Park H.-J."/>
            <person name="Ramirez L."/>
            <person name="Alfaro M."/>
            <person name="Sun H."/>
            <person name="Tritt A."/>
            <person name="Yoshinaga Y."/>
            <person name="Zwiers L.-H."/>
            <person name="Turgeon B."/>
            <person name="Goodwin S."/>
            <person name="Spatafora J."/>
            <person name="Crous P."/>
            <person name="Grigoriev I."/>
        </authorList>
    </citation>
    <scope>NUCLEOTIDE SEQUENCE</scope>
    <source>
        <strain evidence="1">ATCC 200398</strain>
    </source>
</reference>
<evidence type="ECO:0000313" key="2">
    <source>
        <dbReference type="Proteomes" id="UP000799755"/>
    </source>
</evidence>
<dbReference type="EMBL" id="MU003508">
    <property type="protein sequence ID" value="KAF2470337.1"/>
    <property type="molecule type" value="Genomic_DNA"/>
</dbReference>
<keyword evidence="2" id="KW-1185">Reference proteome</keyword>
<evidence type="ECO:0000313" key="1">
    <source>
        <dbReference type="EMBL" id="KAF2470337.1"/>
    </source>
</evidence>
<comment type="caution">
    <text evidence="1">The sequence shown here is derived from an EMBL/GenBank/DDBJ whole genome shotgun (WGS) entry which is preliminary data.</text>
</comment>